<dbReference type="EMBL" id="RAPY01000005">
    <property type="protein sequence ID" value="RKE45434.1"/>
    <property type="molecule type" value="Genomic_DNA"/>
</dbReference>
<dbReference type="InterPro" id="IPR036249">
    <property type="entry name" value="Thioredoxin-like_sf"/>
</dbReference>
<evidence type="ECO:0000256" key="4">
    <source>
        <dbReference type="ARBA" id="ARBA00023284"/>
    </source>
</evidence>
<evidence type="ECO:0000259" key="6">
    <source>
        <dbReference type="PROSITE" id="PS51352"/>
    </source>
</evidence>
<dbReference type="InterPro" id="IPR013766">
    <property type="entry name" value="Thioredoxin_domain"/>
</dbReference>
<feature type="signal peptide" evidence="5">
    <location>
        <begin position="1"/>
        <end position="18"/>
    </location>
</feature>
<dbReference type="PROSITE" id="PS00194">
    <property type="entry name" value="THIOREDOXIN_1"/>
    <property type="match status" value="1"/>
</dbReference>
<dbReference type="Proteomes" id="UP000286246">
    <property type="component" value="Unassembled WGS sequence"/>
</dbReference>
<dbReference type="InterPro" id="IPR025380">
    <property type="entry name" value="DUF4369"/>
</dbReference>
<accession>A0A420ALU4</accession>
<keyword evidence="2" id="KW-0201">Cytochrome c-type biogenesis</keyword>
<dbReference type="Pfam" id="PF00578">
    <property type="entry name" value="AhpC-TSA"/>
    <property type="match status" value="1"/>
</dbReference>
<dbReference type="PANTHER" id="PTHR42852">
    <property type="entry name" value="THIOL:DISULFIDE INTERCHANGE PROTEIN DSBE"/>
    <property type="match status" value="1"/>
</dbReference>
<dbReference type="GO" id="GO:0030313">
    <property type="term" value="C:cell envelope"/>
    <property type="evidence" value="ECO:0007669"/>
    <property type="project" value="UniProtKB-SubCell"/>
</dbReference>
<gene>
    <name evidence="7" type="ORF">DFQ12_4507</name>
</gene>
<evidence type="ECO:0000256" key="3">
    <source>
        <dbReference type="ARBA" id="ARBA00023157"/>
    </source>
</evidence>
<evidence type="ECO:0000313" key="7">
    <source>
        <dbReference type="EMBL" id="RKE45434.1"/>
    </source>
</evidence>
<dbReference type="Pfam" id="PF14289">
    <property type="entry name" value="DUF4369"/>
    <property type="match status" value="1"/>
</dbReference>
<keyword evidence="5" id="KW-0732">Signal</keyword>
<dbReference type="AlphaFoldDB" id="A0A420ALU4"/>
<evidence type="ECO:0000256" key="1">
    <source>
        <dbReference type="ARBA" id="ARBA00004196"/>
    </source>
</evidence>
<dbReference type="GO" id="GO:0017004">
    <property type="term" value="P:cytochrome complex assembly"/>
    <property type="evidence" value="ECO:0007669"/>
    <property type="project" value="UniProtKB-KW"/>
</dbReference>
<sequence>MKILKMIALLALPSAVMAQQSDFSIEGKIQQAKKEGQVFMSIRTPNSQVLDSVKVDKGRFTFKGQANGPTMVYIVYDQENKGWDKIGYKGDMVGIYVDKGKTTITAKDSVKTAVIKGSSLQDAHAAYKNLIKEAEDGINAINLKYSSATAEQRKDDAFAGPLREQYMKFAEQKKQLQQDYIAKNPNSYFSLLAIQDQLYAGADILTLEPEFNKLSASVRSSESGEAFAKQITAAKSTAVGVLAPDFTQHDVNDKPVKLSDFRGKYVLLDFWASWCGPCRAENPNVVAAYDKFKDKNFTVLGVSLDQPGKKDNWLKAIEADKLSWTNVSDLKFWNNEAAKLYGVRGIPQNFLIGPDGKIVAKDLRGEQLHEKLAELLK</sequence>
<proteinExistence type="predicted"/>
<dbReference type="SUPFAM" id="SSF52833">
    <property type="entry name" value="Thioredoxin-like"/>
    <property type="match status" value="1"/>
</dbReference>
<evidence type="ECO:0000256" key="5">
    <source>
        <dbReference type="SAM" id="SignalP"/>
    </source>
</evidence>
<dbReference type="PROSITE" id="PS51352">
    <property type="entry name" value="THIOREDOXIN_2"/>
    <property type="match status" value="1"/>
</dbReference>
<dbReference type="GO" id="GO:0016209">
    <property type="term" value="F:antioxidant activity"/>
    <property type="evidence" value="ECO:0007669"/>
    <property type="project" value="InterPro"/>
</dbReference>
<dbReference type="InterPro" id="IPR050553">
    <property type="entry name" value="Thioredoxin_ResA/DsbE_sf"/>
</dbReference>
<reference evidence="7 8" key="1">
    <citation type="submission" date="2018-09" db="EMBL/GenBank/DDBJ databases">
        <title>Genomic Encyclopedia of Type Strains, Phase III (KMG-III): the genomes of soil and plant-associated and newly described type strains.</title>
        <authorList>
            <person name="Whitman W."/>
        </authorList>
    </citation>
    <scope>NUCLEOTIDE SEQUENCE [LARGE SCALE GENOMIC DNA]</scope>
    <source>
        <strain evidence="7 8">CECT 7938</strain>
    </source>
</reference>
<feature type="domain" description="Thioredoxin" evidence="6">
    <location>
        <begin position="237"/>
        <end position="377"/>
    </location>
</feature>
<dbReference type="InterPro" id="IPR017937">
    <property type="entry name" value="Thioredoxin_CS"/>
</dbReference>
<comment type="caution">
    <text evidence="7">The sequence shown here is derived from an EMBL/GenBank/DDBJ whole genome shotgun (WGS) entry which is preliminary data.</text>
</comment>
<name>A0A420ALU4_SPHD1</name>
<dbReference type="OrthoDB" id="750178at2"/>
<organism evidence="7 8">
    <name type="scientific">Sphingobacterium detergens</name>
    <dbReference type="NCBI Taxonomy" id="1145106"/>
    <lineage>
        <taxon>Bacteria</taxon>
        <taxon>Pseudomonadati</taxon>
        <taxon>Bacteroidota</taxon>
        <taxon>Sphingobacteriia</taxon>
        <taxon>Sphingobacteriales</taxon>
        <taxon>Sphingobacteriaceae</taxon>
        <taxon>Sphingobacterium</taxon>
    </lineage>
</organism>
<keyword evidence="4" id="KW-0676">Redox-active center</keyword>
<dbReference type="PANTHER" id="PTHR42852:SF6">
    <property type="entry name" value="THIOL:DISULFIDE INTERCHANGE PROTEIN DSBE"/>
    <property type="match status" value="1"/>
</dbReference>
<protein>
    <submittedName>
        <fullName evidence="7">Peroxiredoxin</fullName>
    </submittedName>
</protein>
<feature type="chain" id="PRO_5019156767" evidence="5">
    <location>
        <begin position="19"/>
        <end position="377"/>
    </location>
</feature>
<dbReference type="InterPro" id="IPR000866">
    <property type="entry name" value="AhpC/TSA"/>
</dbReference>
<evidence type="ECO:0000313" key="8">
    <source>
        <dbReference type="Proteomes" id="UP000286246"/>
    </source>
</evidence>
<comment type="subcellular location">
    <subcellularLocation>
        <location evidence="1">Cell envelope</location>
    </subcellularLocation>
</comment>
<dbReference type="GO" id="GO:0016491">
    <property type="term" value="F:oxidoreductase activity"/>
    <property type="evidence" value="ECO:0007669"/>
    <property type="project" value="InterPro"/>
</dbReference>
<dbReference type="CDD" id="cd02966">
    <property type="entry name" value="TlpA_like_family"/>
    <property type="match status" value="1"/>
</dbReference>
<keyword evidence="3" id="KW-1015">Disulfide bond</keyword>
<keyword evidence="8" id="KW-1185">Reference proteome</keyword>
<dbReference type="Gene3D" id="3.40.30.10">
    <property type="entry name" value="Glutaredoxin"/>
    <property type="match status" value="1"/>
</dbReference>
<evidence type="ECO:0000256" key="2">
    <source>
        <dbReference type="ARBA" id="ARBA00022748"/>
    </source>
</evidence>
<dbReference type="RefSeq" id="WP_120261179.1">
    <property type="nucleotide sequence ID" value="NZ_RAPY01000005.1"/>
</dbReference>